<reference evidence="1" key="1">
    <citation type="submission" date="2020-02" db="EMBL/GenBank/DDBJ databases">
        <authorList>
            <person name="Meier V. D."/>
        </authorList>
    </citation>
    <scope>NUCLEOTIDE SEQUENCE</scope>
    <source>
        <strain evidence="1">AVDCRST_MAG81</strain>
    </source>
</reference>
<protein>
    <submittedName>
        <fullName evidence="1">Uncharacterized protein</fullName>
    </submittedName>
</protein>
<name>A0A6J4VVP2_9CYAN</name>
<accession>A0A6J4VVP2</accession>
<evidence type="ECO:0000313" key="1">
    <source>
        <dbReference type="EMBL" id="CAA9589479.1"/>
    </source>
</evidence>
<gene>
    <name evidence="1" type="ORF">AVDCRST_MAG81-4692</name>
</gene>
<organism evidence="1">
    <name type="scientific">uncultured Synechococcales cyanobacterium</name>
    <dbReference type="NCBI Taxonomy" id="1936017"/>
    <lineage>
        <taxon>Bacteria</taxon>
        <taxon>Bacillati</taxon>
        <taxon>Cyanobacteriota</taxon>
        <taxon>Cyanophyceae</taxon>
        <taxon>Synechococcales</taxon>
        <taxon>environmental samples</taxon>
    </lineage>
</organism>
<proteinExistence type="predicted"/>
<sequence>MTDLTNSGTTVKLSGDAIVTILGKYGELLVEDRAALEICPDIHDSTAIAPQ</sequence>
<dbReference type="EMBL" id="CADCWO010000245">
    <property type="protein sequence ID" value="CAA9589479.1"/>
    <property type="molecule type" value="Genomic_DNA"/>
</dbReference>
<dbReference type="AlphaFoldDB" id="A0A6J4VVP2"/>